<comment type="caution">
    <text evidence="2">The sequence shown here is derived from an EMBL/GenBank/DDBJ whole genome shotgun (WGS) entry which is preliminary data.</text>
</comment>
<evidence type="ECO:0000313" key="2">
    <source>
        <dbReference type="EMBL" id="MCF5109964.1"/>
    </source>
</evidence>
<keyword evidence="3" id="KW-1185">Reference proteome</keyword>
<feature type="compositionally biased region" description="Basic and acidic residues" evidence="1">
    <location>
        <begin position="174"/>
        <end position="190"/>
    </location>
</feature>
<dbReference type="RefSeq" id="WP_236384465.1">
    <property type="nucleotide sequence ID" value="NZ_WKED01000064.1"/>
</dbReference>
<dbReference type="SUPFAM" id="SSF51161">
    <property type="entry name" value="Trimeric LpxA-like enzymes"/>
    <property type="match status" value="1"/>
</dbReference>
<feature type="region of interest" description="Disordered" evidence="1">
    <location>
        <begin position="87"/>
        <end position="144"/>
    </location>
</feature>
<feature type="region of interest" description="Disordered" evidence="1">
    <location>
        <begin position="311"/>
        <end position="432"/>
    </location>
</feature>
<gene>
    <name evidence="2" type="ORF">GIW56_24410</name>
</gene>
<dbReference type="Gene3D" id="2.160.10.10">
    <property type="entry name" value="Hexapeptide repeat proteins"/>
    <property type="match status" value="1"/>
</dbReference>
<proteinExistence type="predicted"/>
<dbReference type="Proteomes" id="UP000814003">
    <property type="component" value="Unassembled WGS sequence"/>
</dbReference>
<evidence type="ECO:0000313" key="3">
    <source>
        <dbReference type="Proteomes" id="UP000814003"/>
    </source>
</evidence>
<evidence type="ECO:0000256" key="1">
    <source>
        <dbReference type="SAM" id="MobiDB-lite"/>
    </source>
</evidence>
<name>A0ABS9FC73_9PSED</name>
<protein>
    <submittedName>
        <fullName evidence="2">Uncharacterized protein</fullName>
    </submittedName>
</protein>
<reference evidence="2 3" key="1">
    <citation type="submission" date="2019-11" db="EMBL/GenBank/DDBJ databases">
        <title>Epiphytic Pseudomonas syringae from cherry orchards.</title>
        <authorList>
            <person name="Hulin M.T."/>
        </authorList>
    </citation>
    <scope>NUCLEOTIDE SEQUENCE [LARGE SCALE GENOMIC DNA]</scope>
    <source>
        <strain evidence="2 3">PA-6-5B</strain>
    </source>
</reference>
<dbReference type="EMBL" id="WKED01000064">
    <property type="protein sequence ID" value="MCF5109964.1"/>
    <property type="molecule type" value="Genomic_DNA"/>
</dbReference>
<feature type="compositionally biased region" description="Basic and acidic residues" evidence="1">
    <location>
        <begin position="116"/>
        <end position="136"/>
    </location>
</feature>
<organism evidence="2 3">
    <name type="scientific">Pseudomonas gessardii</name>
    <dbReference type="NCBI Taxonomy" id="78544"/>
    <lineage>
        <taxon>Bacteria</taxon>
        <taxon>Pseudomonadati</taxon>
        <taxon>Pseudomonadota</taxon>
        <taxon>Gammaproteobacteria</taxon>
        <taxon>Pseudomonadales</taxon>
        <taxon>Pseudomonadaceae</taxon>
        <taxon>Pseudomonas</taxon>
    </lineage>
</organism>
<sequence>MSYMSVNTPLSTKLANHPLDLPTPLPSALGGGDASKVLDKKQSALPEYSRNVDTGREGAVGNTDALSKLLDMFELLFKAMRDILSGKKHPPELQPSPDKSSEAKPSLGGMPLTPSKETKVALETDKPLQKKLEADGKPAVSGNDLKMLLDANKPLQKKLEADSKPTTPGNDLKVPLEADKPLPNKLEADGKPAIPGNDLKGLLDAGKQPVVIPQIKVLPGTDSKVESDASVRVNVDVKVNNCHCPGHDHPTVPGIDVKLKPGPDGQVRPGVEIKPTVVPGPDGQVRPGVEIKPTVVPGPDGQVRPGVEIKPTVVPGPDGQVRPGVEIKPTVVPGPDGQVKPGVEIKPAVVPGPEGQVKPGLEPKPALVPGTPPQVKPGLVHEPAVPRTHAGVKPDAPEVLPNKPTPESDLTAPGPGCGPDEMSGVEALYRRS</sequence>
<dbReference type="InterPro" id="IPR011004">
    <property type="entry name" value="Trimer_LpxA-like_sf"/>
</dbReference>
<feature type="region of interest" description="Disordered" evidence="1">
    <location>
        <begin position="157"/>
        <end position="192"/>
    </location>
</feature>
<accession>A0ABS9FC73</accession>